<gene>
    <name evidence="2" type="ORF">BDP27DRAFT_1371237</name>
</gene>
<feature type="compositionally biased region" description="Low complexity" evidence="1">
    <location>
        <begin position="252"/>
        <end position="261"/>
    </location>
</feature>
<feature type="region of interest" description="Disordered" evidence="1">
    <location>
        <begin position="159"/>
        <end position="295"/>
    </location>
</feature>
<feature type="compositionally biased region" description="Basic and acidic residues" evidence="1">
    <location>
        <begin position="222"/>
        <end position="243"/>
    </location>
</feature>
<accession>A0A9P5PCG0</accession>
<evidence type="ECO:0000313" key="3">
    <source>
        <dbReference type="Proteomes" id="UP000772434"/>
    </source>
</evidence>
<dbReference type="Proteomes" id="UP000772434">
    <property type="component" value="Unassembled WGS sequence"/>
</dbReference>
<feature type="compositionally biased region" description="Low complexity" evidence="1">
    <location>
        <begin position="268"/>
        <end position="285"/>
    </location>
</feature>
<sequence length="295" mass="33063">MAVQSKINKYIQHPTCDVRLPSFFRGNSPYARALFGILYQSNRKFVIDALGNRAGPQGGARHNHTMTVVMGLADSESFGSLNVRLCSDFREAHGKNSQNIIIDLPKGLRRSAFVKFVDWLITVEDTTRMLAMLKKFPDIINNEDEYNFVKTKIDSFLEGKTSSRSTRQKSNKDGKRKFPAPPTAKFLMPFPVKPSPEFEDRSIPSLSPKRKRKQSTETTEEPLPKRSKLEFTGKRKGKAREVIEISDEEYEASSSSSVLELSDNEDVQGPSSQSGPSTSQSSSSSWVIDLTQDSD</sequence>
<reference evidence="2" key="1">
    <citation type="submission" date="2020-11" db="EMBL/GenBank/DDBJ databases">
        <authorList>
            <consortium name="DOE Joint Genome Institute"/>
            <person name="Ahrendt S."/>
            <person name="Riley R."/>
            <person name="Andreopoulos W."/>
            <person name="Labutti K."/>
            <person name="Pangilinan J."/>
            <person name="Ruiz-Duenas F.J."/>
            <person name="Barrasa J.M."/>
            <person name="Sanchez-Garcia M."/>
            <person name="Camarero S."/>
            <person name="Miyauchi S."/>
            <person name="Serrano A."/>
            <person name="Linde D."/>
            <person name="Babiker R."/>
            <person name="Drula E."/>
            <person name="Ayuso-Fernandez I."/>
            <person name="Pacheco R."/>
            <person name="Padilla G."/>
            <person name="Ferreira P."/>
            <person name="Barriuso J."/>
            <person name="Kellner H."/>
            <person name="Castanera R."/>
            <person name="Alfaro M."/>
            <person name="Ramirez L."/>
            <person name="Pisabarro A.G."/>
            <person name="Kuo A."/>
            <person name="Tritt A."/>
            <person name="Lipzen A."/>
            <person name="He G."/>
            <person name="Yan M."/>
            <person name="Ng V."/>
            <person name="Cullen D."/>
            <person name="Martin F."/>
            <person name="Rosso M.-N."/>
            <person name="Henrissat B."/>
            <person name="Hibbett D."/>
            <person name="Martinez A.T."/>
            <person name="Grigoriev I.V."/>
        </authorList>
    </citation>
    <scope>NUCLEOTIDE SEQUENCE</scope>
    <source>
        <strain evidence="2">AH 40177</strain>
    </source>
</reference>
<feature type="compositionally biased region" description="Basic residues" evidence="1">
    <location>
        <begin position="166"/>
        <end position="178"/>
    </location>
</feature>
<protein>
    <submittedName>
        <fullName evidence="2">Uncharacterized protein</fullName>
    </submittedName>
</protein>
<evidence type="ECO:0000256" key="1">
    <source>
        <dbReference type="SAM" id="MobiDB-lite"/>
    </source>
</evidence>
<evidence type="ECO:0000313" key="2">
    <source>
        <dbReference type="EMBL" id="KAF9059675.1"/>
    </source>
</evidence>
<proteinExistence type="predicted"/>
<comment type="caution">
    <text evidence="2">The sequence shown here is derived from an EMBL/GenBank/DDBJ whole genome shotgun (WGS) entry which is preliminary data.</text>
</comment>
<organism evidence="2 3">
    <name type="scientific">Rhodocollybia butyracea</name>
    <dbReference type="NCBI Taxonomy" id="206335"/>
    <lineage>
        <taxon>Eukaryota</taxon>
        <taxon>Fungi</taxon>
        <taxon>Dikarya</taxon>
        <taxon>Basidiomycota</taxon>
        <taxon>Agaricomycotina</taxon>
        <taxon>Agaricomycetes</taxon>
        <taxon>Agaricomycetidae</taxon>
        <taxon>Agaricales</taxon>
        <taxon>Marasmiineae</taxon>
        <taxon>Omphalotaceae</taxon>
        <taxon>Rhodocollybia</taxon>
    </lineage>
</organism>
<dbReference type="AlphaFoldDB" id="A0A9P5PCG0"/>
<name>A0A9P5PCG0_9AGAR</name>
<keyword evidence="3" id="KW-1185">Reference proteome</keyword>
<dbReference type="EMBL" id="JADNRY010000285">
    <property type="protein sequence ID" value="KAF9059675.1"/>
    <property type="molecule type" value="Genomic_DNA"/>
</dbReference>